<reference evidence="4" key="2">
    <citation type="submission" date="2023-01" db="EMBL/GenBank/DDBJ databases">
        <title>Draft genome sequence of Paraferrimonas sedimenticola strain NBRC 101628.</title>
        <authorList>
            <person name="Sun Q."/>
            <person name="Mori K."/>
        </authorList>
    </citation>
    <scope>NUCLEOTIDE SEQUENCE</scope>
    <source>
        <strain evidence="4">NBRC 101628</strain>
    </source>
</reference>
<evidence type="ECO:0000313" key="5">
    <source>
        <dbReference type="Proteomes" id="UP001161422"/>
    </source>
</evidence>
<dbReference type="GO" id="GO:0016020">
    <property type="term" value="C:membrane"/>
    <property type="evidence" value="ECO:0007669"/>
    <property type="project" value="TreeGrafter"/>
</dbReference>
<proteinExistence type="inferred from homology"/>
<dbReference type="Pfam" id="PF00106">
    <property type="entry name" value="adh_short"/>
    <property type="match status" value="1"/>
</dbReference>
<dbReference type="PANTHER" id="PTHR44196">
    <property type="entry name" value="DEHYDROGENASE/REDUCTASE SDR FAMILY MEMBER 7B"/>
    <property type="match status" value="1"/>
</dbReference>
<evidence type="ECO:0000256" key="2">
    <source>
        <dbReference type="ARBA" id="ARBA00023002"/>
    </source>
</evidence>
<dbReference type="InterPro" id="IPR036291">
    <property type="entry name" value="NAD(P)-bd_dom_sf"/>
</dbReference>
<dbReference type="RefSeq" id="WP_095506086.1">
    <property type="nucleotide sequence ID" value="NZ_BSNC01000001.1"/>
</dbReference>
<gene>
    <name evidence="4" type="ORF">GCM10007895_00200</name>
</gene>
<dbReference type="Proteomes" id="UP001161422">
    <property type="component" value="Unassembled WGS sequence"/>
</dbReference>
<dbReference type="InterPro" id="IPR002347">
    <property type="entry name" value="SDR_fam"/>
</dbReference>
<dbReference type="PANTHER" id="PTHR44196:SF1">
    <property type="entry name" value="DEHYDROGENASE_REDUCTASE SDR FAMILY MEMBER 7B"/>
    <property type="match status" value="1"/>
</dbReference>
<evidence type="ECO:0000313" key="4">
    <source>
        <dbReference type="EMBL" id="GLP94714.1"/>
    </source>
</evidence>
<name>A0AA37RRN6_9GAMM</name>
<evidence type="ECO:0000256" key="1">
    <source>
        <dbReference type="ARBA" id="ARBA00006484"/>
    </source>
</evidence>
<protein>
    <submittedName>
        <fullName evidence="4">Short-chain dehydrogenase</fullName>
    </submittedName>
</protein>
<keyword evidence="2" id="KW-0560">Oxidoreductase</keyword>
<dbReference type="PRINTS" id="PR00081">
    <property type="entry name" value="GDHRDH"/>
</dbReference>
<reference evidence="4" key="1">
    <citation type="journal article" date="2014" name="Int. J. Syst. Evol. Microbiol.">
        <title>Complete genome sequence of Corynebacterium casei LMG S-19264T (=DSM 44701T), isolated from a smear-ripened cheese.</title>
        <authorList>
            <consortium name="US DOE Joint Genome Institute (JGI-PGF)"/>
            <person name="Walter F."/>
            <person name="Albersmeier A."/>
            <person name="Kalinowski J."/>
            <person name="Ruckert C."/>
        </authorList>
    </citation>
    <scope>NUCLEOTIDE SEQUENCE</scope>
    <source>
        <strain evidence="4">NBRC 101628</strain>
    </source>
</reference>
<organism evidence="4 5">
    <name type="scientific">Paraferrimonas sedimenticola</name>
    <dbReference type="NCBI Taxonomy" id="375674"/>
    <lineage>
        <taxon>Bacteria</taxon>
        <taxon>Pseudomonadati</taxon>
        <taxon>Pseudomonadota</taxon>
        <taxon>Gammaproteobacteria</taxon>
        <taxon>Alteromonadales</taxon>
        <taxon>Ferrimonadaceae</taxon>
        <taxon>Paraferrimonas</taxon>
    </lineage>
</organism>
<dbReference type="SUPFAM" id="SSF51735">
    <property type="entry name" value="NAD(P)-binding Rossmann-fold domains"/>
    <property type="match status" value="1"/>
</dbReference>
<dbReference type="GO" id="GO:0016491">
    <property type="term" value="F:oxidoreductase activity"/>
    <property type="evidence" value="ECO:0007669"/>
    <property type="project" value="UniProtKB-KW"/>
</dbReference>
<dbReference type="PRINTS" id="PR00080">
    <property type="entry name" value="SDRFAMILY"/>
</dbReference>
<dbReference type="CDD" id="cd05233">
    <property type="entry name" value="SDR_c"/>
    <property type="match status" value="1"/>
</dbReference>
<keyword evidence="5" id="KW-1185">Reference proteome</keyword>
<comment type="caution">
    <text evidence="4">The sequence shown here is derived from an EMBL/GenBank/DDBJ whole genome shotgun (WGS) entry which is preliminary data.</text>
</comment>
<accession>A0AA37RRN6</accession>
<dbReference type="AlphaFoldDB" id="A0AA37RRN6"/>
<evidence type="ECO:0000256" key="3">
    <source>
        <dbReference type="RuleBase" id="RU000363"/>
    </source>
</evidence>
<dbReference type="Gene3D" id="3.40.50.720">
    <property type="entry name" value="NAD(P)-binding Rossmann-like Domain"/>
    <property type="match status" value="1"/>
</dbReference>
<dbReference type="EMBL" id="BSNC01000001">
    <property type="protein sequence ID" value="GLP94714.1"/>
    <property type="molecule type" value="Genomic_DNA"/>
</dbReference>
<comment type="similarity">
    <text evidence="1 3">Belongs to the short-chain dehydrogenases/reductases (SDR) family.</text>
</comment>
<sequence>MAKTLVITGSTSGLGLATAHSAVAKGANLVVSSESETALQETLAEFSSHANVVGMVCDVTDASQIQALIQTAHQTFGKIDCWINNAGTTTPSGPTTEVPLAMANLLVSVNIQGCLQGSSLACRYFRKQGYGRLINITGRGEKGPQVDANCYSASKAWARNFTLALRKEEAGNGIEVGTFNPGLILTALTQHPRVLKGKHEKFIKGLKTVLPIIGNPASVSGEALAGFALQEKPLKAENRAGSFVWTALGRLISGRRADVNVETISPKLIEPELD</sequence>